<dbReference type="OrthoDB" id="8300278at2759"/>
<accession>A0A3N4J1F2</accession>
<dbReference type="InterPro" id="IPR036884">
    <property type="entry name" value="2Fe-2S-bd_dom_sf"/>
</dbReference>
<name>A0A3N4J1F2_9PEZI</name>
<proteinExistence type="predicted"/>
<keyword evidence="3" id="KW-1185">Reference proteome</keyword>
<evidence type="ECO:0000256" key="1">
    <source>
        <dbReference type="SAM" id="MobiDB-lite"/>
    </source>
</evidence>
<sequence length="140" mass="14374">MVELEGALDGNLCLSTGYKPILDAAKSFVREDLGSVVFEGKKSKVEGELGGNYISRTKGSGTGSCGHPGGCCRDTPAAATKPSAYESSSDETESSGETSITETEEVPLSGATYGAPLKTCGRDDCCQLPSGGNKPLPKSM</sequence>
<evidence type="ECO:0000313" key="3">
    <source>
        <dbReference type="Proteomes" id="UP000276215"/>
    </source>
</evidence>
<reference evidence="2 3" key="1">
    <citation type="journal article" date="2018" name="Nat. Ecol. Evol.">
        <title>Pezizomycetes genomes reveal the molecular basis of ectomycorrhizal truffle lifestyle.</title>
        <authorList>
            <person name="Murat C."/>
            <person name="Payen T."/>
            <person name="Noel B."/>
            <person name="Kuo A."/>
            <person name="Morin E."/>
            <person name="Chen J."/>
            <person name="Kohler A."/>
            <person name="Krizsan K."/>
            <person name="Balestrini R."/>
            <person name="Da Silva C."/>
            <person name="Montanini B."/>
            <person name="Hainaut M."/>
            <person name="Levati E."/>
            <person name="Barry K.W."/>
            <person name="Belfiori B."/>
            <person name="Cichocki N."/>
            <person name="Clum A."/>
            <person name="Dockter R.B."/>
            <person name="Fauchery L."/>
            <person name="Guy J."/>
            <person name="Iotti M."/>
            <person name="Le Tacon F."/>
            <person name="Lindquist E.A."/>
            <person name="Lipzen A."/>
            <person name="Malagnac F."/>
            <person name="Mello A."/>
            <person name="Molinier V."/>
            <person name="Miyauchi S."/>
            <person name="Poulain J."/>
            <person name="Riccioni C."/>
            <person name="Rubini A."/>
            <person name="Sitrit Y."/>
            <person name="Splivallo R."/>
            <person name="Traeger S."/>
            <person name="Wang M."/>
            <person name="Zifcakova L."/>
            <person name="Wipf D."/>
            <person name="Zambonelli A."/>
            <person name="Paolocci F."/>
            <person name="Nowrousian M."/>
            <person name="Ottonello S."/>
            <person name="Baldrian P."/>
            <person name="Spatafora J.W."/>
            <person name="Henrissat B."/>
            <person name="Nagy L.G."/>
            <person name="Aury J.M."/>
            <person name="Wincker P."/>
            <person name="Grigoriev I.V."/>
            <person name="Bonfante P."/>
            <person name="Martin F.M."/>
        </authorList>
    </citation>
    <scope>NUCLEOTIDE SEQUENCE [LARGE SCALE GENOMIC DNA]</scope>
    <source>
        <strain evidence="2 3">120613-1</strain>
    </source>
</reference>
<gene>
    <name evidence="2" type="ORF">L873DRAFT_437499</name>
</gene>
<dbReference type="Gene3D" id="1.10.150.120">
    <property type="entry name" value="[2Fe-2S]-binding domain"/>
    <property type="match status" value="1"/>
</dbReference>
<protein>
    <submittedName>
        <fullName evidence="2">Uncharacterized protein</fullName>
    </submittedName>
</protein>
<dbReference type="EMBL" id="ML120526">
    <property type="protein sequence ID" value="RPA90401.1"/>
    <property type="molecule type" value="Genomic_DNA"/>
</dbReference>
<feature type="region of interest" description="Disordered" evidence="1">
    <location>
        <begin position="76"/>
        <end position="113"/>
    </location>
</feature>
<dbReference type="Proteomes" id="UP000276215">
    <property type="component" value="Unassembled WGS sequence"/>
</dbReference>
<evidence type="ECO:0000313" key="2">
    <source>
        <dbReference type="EMBL" id="RPA90401.1"/>
    </source>
</evidence>
<organism evidence="2 3">
    <name type="scientific">Choiromyces venosus 120613-1</name>
    <dbReference type="NCBI Taxonomy" id="1336337"/>
    <lineage>
        <taxon>Eukaryota</taxon>
        <taxon>Fungi</taxon>
        <taxon>Dikarya</taxon>
        <taxon>Ascomycota</taxon>
        <taxon>Pezizomycotina</taxon>
        <taxon>Pezizomycetes</taxon>
        <taxon>Pezizales</taxon>
        <taxon>Tuberaceae</taxon>
        <taxon>Choiromyces</taxon>
    </lineage>
</organism>
<dbReference type="SUPFAM" id="SSF47741">
    <property type="entry name" value="CO dehydrogenase ISP C-domain like"/>
    <property type="match status" value="1"/>
</dbReference>
<dbReference type="AlphaFoldDB" id="A0A3N4J1F2"/>